<dbReference type="KEGG" id="cva:CVAR_0283"/>
<gene>
    <name evidence="3" type="ordered locus">CVAR_0283</name>
</gene>
<evidence type="ECO:0008006" key="5">
    <source>
        <dbReference type="Google" id="ProtNLM"/>
    </source>
</evidence>
<proteinExistence type="predicted"/>
<dbReference type="AlphaFoldDB" id="G0HCQ6"/>
<feature type="transmembrane region" description="Helical" evidence="2">
    <location>
        <begin position="60"/>
        <end position="78"/>
    </location>
</feature>
<name>G0HCQ6_CORVD</name>
<evidence type="ECO:0000313" key="3">
    <source>
        <dbReference type="EMBL" id="AEK35631.1"/>
    </source>
</evidence>
<evidence type="ECO:0000256" key="1">
    <source>
        <dbReference type="SAM" id="MobiDB-lite"/>
    </source>
</evidence>
<accession>G0HCQ6</accession>
<dbReference type="eggNOG" id="ENOG50308PC">
    <property type="taxonomic scope" value="Bacteria"/>
</dbReference>
<feature type="compositionally biased region" description="Low complexity" evidence="1">
    <location>
        <begin position="248"/>
        <end position="274"/>
    </location>
</feature>
<dbReference type="HOGENOM" id="CLU_080080_0_0_11"/>
<feature type="region of interest" description="Disordered" evidence="1">
    <location>
        <begin position="241"/>
        <end position="274"/>
    </location>
</feature>
<keyword evidence="2" id="KW-1133">Transmembrane helix</keyword>
<protein>
    <recommendedName>
        <fullName evidence="5">DUF4956 domain-containing protein</fullName>
    </recommendedName>
</protein>
<dbReference type="EMBL" id="CP002917">
    <property type="protein sequence ID" value="AEK35631.1"/>
    <property type="molecule type" value="Genomic_DNA"/>
</dbReference>
<feature type="transmembrane region" description="Helical" evidence="2">
    <location>
        <begin position="98"/>
        <end position="124"/>
    </location>
</feature>
<feature type="transmembrane region" description="Helical" evidence="2">
    <location>
        <begin position="136"/>
        <end position="152"/>
    </location>
</feature>
<dbReference type="Proteomes" id="UP000006659">
    <property type="component" value="Chromosome"/>
</dbReference>
<evidence type="ECO:0000313" key="4">
    <source>
        <dbReference type="Proteomes" id="UP000006659"/>
    </source>
</evidence>
<dbReference type="STRING" id="858619.CVAR_0283"/>
<reference evidence="3 4" key="1">
    <citation type="journal article" date="2011" name="BMC Genomics">
        <title>Complete genome sequence of Corynebacterium variabile DSM 44702 isolated from the surface of smear-ripened cheeses and insights into cheese ripening and flavor generation.</title>
        <authorList>
            <person name="Schroeder J."/>
            <person name="Maus I."/>
            <person name="Trost E."/>
            <person name="Tauch A."/>
        </authorList>
    </citation>
    <scope>NUCLEOTIDE SEQUENCE [LARGE SCALE GENOMIC DNA]</scope>
    <source>
        <strain evidence="4">DSM 44702 / JCM 12073 / NCIMB 30131</strain>
    </source>
</reference>
<dbReference type="Pfam" id="PF16316">
    <property type="entry name" value="DUF4956"/>
    <property type="match status" value="1"/>
</dbReference>
<sequence length="274" mass="29096">MGNVTHRELTAEPRIAWRIPAQRPQTETPAHRIRPRGGRVLISVSGTQQNKDTAMSSSTIMILVDLLAVSILVFGIYYPRHHRSDLVVAFLGVNVGVLAVSQVLGSSTVGAGLGLGLFGVLSIIRLRSSEISQREVAYYFAALALGLISGMSTEVTTLNISLMAVLLAVLAVADSRLVSNGVRTMEIRLDAAVTDPAQLPQEINARTGAEVVDATIESIDFVNDTTLATATVRTNGRNRLFPSRSALSAPSSEMTTASATTATSVPSTVRSAQR</sequence>
<dbReference type="InterPro" id="IPR032531">
    <property type="entry name" value="DUF4956"/>
</dbReference>
<evidence type="ECO:0000256" key="2">
    <source>
        <dbReference type="SAM" id="Phobius"/>
    </source>
</evidence>
<organism evidence="3 4">
    <name type="scientific">Corynebacterium variabile (strain DSM 44702 / CIP 107183 / JCM 12073 / NCIMB 30131)</name>
    <name type="common">Corynebacterium mooreparkense</name>
    <dbReference type="NCBI Taxonomy" id="858619"/>
    <lineage>
        <taxon>Bacteria</taxon>
        <taxon>Bacillati</taxon>
        <taxon>Actinomycetota</taxon>
        <taxon>Actinomycetes</taxon>
        <taxon>Mycobacteriales</taxon>
        <taxon>Corynebacteriaceae</taxon>
        <taxon>Corynebacterium</taxon>
    </lineage>
</organism>
<keyword evidence="2" id="KW-0472">Membrane</keyword>
<keyword evidence="2" id="KW-0812">Transmembrane</keyword>